<gene>
    <name evidence="1" type="ORF">CCAP1982_LOCUS1944</name>
</gene>
<dbReference type="EMBL" id="CAJHJT010000001">
    <property type="protein sequence ID" value="CAD6993119.1"/>
    <property type="molecule type" value="Genomic_DNA"/>
</dbReference>
<comment type="caution">
    <text evidence="1">The sequence shown here is derived from an EMBL/GenBank/DDBJ whole genome shotgun (WGS) entry which is preliminary data.</text>
</comment>
<accession>A0A811U2I0</accession>
<dbReference type="Proteomes" id="UP000606786">
    <property type="component" value="Unassembled WGS sequence"/>
</dbReference>
<dbReference type="AlphaFoldDB" id="A0A811U2I0"/>
<proteinExistence type="predicted"/>
<name>A0A811U2I0_CERCA</name>
<keyword evidence="2" id="KW-1185">Reference proteome</keyword>
<protein>
    <submittedName>
        <fullName evidence="1">(Mediterranean fruit fly) hypothetical protein</fullName>
    </submittedName>
</protein>
<evidence type="ECO:0000313" key="2">
    <source>
        <dbReference type="Proteomes" id="UP000606786"/>
    </source>
</evidence>
<sequence>MARAESVEGNGGNFAAEKTASLLDVDAGAEHGNETPRQARGYYGHRYGGYGGYYGGRRHYGGYGRRGYGRYYVIAVIVCLNLAQAESVEENGGNLVADEAAALFDVDAGAEHGNESPREARGYYGHRHHGYGGYYGGRRHYGGYGGYGHRGYGRYYG</sequence>
<reference evidence="1" key="1">
    <citation type="submission" date="2020-11" db="EMBL/GenBank/DDBJ databases">
        <authorList>
            <person name="Whitehead M."/>
        </authorList>
    </citation>
    <scope>NUCLEOTIDE SEQUENCE</scope>
    <source>
        <strain evidence="1">EGII</strain>
    </source>
</reference>
<evidence type="ECO:0000313" key="1">
    <source>
        <dbReference type="EMBL" id="CAD6993119.1"/>
    </source>
</evidence>
<organism evidence="1 2">
    <name type="scientific">Ceratitis capitata</name>
    <name type="common">Mediterranean fruit fly</name>
    <name type="synonym">Tephritis capitata</name>
    <dbReference type="NCBI Taxonomy" id="7213"/>
    <lineage>
        <taxon>Eukaryota</taxon>
        <taxon>Metazoa</taxon>
        <taxon>Ecdysozoa</taxon>
        <taxon>Arthropoda</taxon>
        <taxon>Hexapoda</taxon>
        <taxon>Insecta</taxon>
        <taxon>Pterygota</taxon>
        <taxon>Neoptera</taxon>
        <taxon>Endopterygota</taxon>
        <taxon>Diptera</taxon>
        <taxon>Brachycera</taxon>
        <taxon>Muscomorpha</taxon>
        <taxon>Tephritoidea</taxon>
        <taxon>Tephritidae</taxon>
        <taxon>Ceratitis</taxon>
        <taxon>Ceratitis</taxon>
    </lineage>
</organism>